<comment type="caution">
    <text evidence="2">The sequence shown here is derived from an EMBL/GenBank/DDBJ whole genome shotgun (WGS) entry which is preliminary data.</text>
</comment>
<keyword evidence="1" id="KW-0472">Membrane</keyword>
<reference evidence="2 3" key="1">
    <citation type="submission" date="2021-06" db="EMBL/GenBank/DDBJ databases">
        <title>Caerostris extrusa draft genome.</title>
        <authorList>
            <person name="Kono N."/>
            <person name="Arakawa K."/>
        </authorList>
    </citation>
    <scope>NUCLEOTIDE SEQUENCE [LARGE SCALE GENOMIC DNA]</scope>
</reference>
<accession>A0AAV4MM57</accession>
<proteinExistence type="predicted"/>
<dbReference type="EMBL" id="BPLR01019883">
    <property type="protein sequence ID" value="GIX72905.1"/>
    <property type="molecule type" value="Genomic_DNA"/>
</dbReference>
<evidence type="ECO:0000256" key="1">
    <source>
        <dbReference type="SAM" id="Phobius"/>
    </source>
</evidence>
<protein>
    <submittedName>
        <fullName evidence="2">Uncharacterized protein</fullName>
    </submittedName>
</protein>
<dbReference type="Proteomes" id="UP001054945">
    <property type="component" value="Unassembled WGS sequence"/>
</dbReference>
<keyword evidence="1" id="KW-1133">Transmembrane helix</keyword>
<keyword evidence="1" id="KW-0812">Transmembrane</keyword>
<gene>
    <name evidence="2" type="ORF">CEXT_594851</name>
</gene>
<name>A0AAV4MM57_CAEEX</name>
<dbReference type="AlphaFoldDB" id="A0AAV4MM57"/>
<organism evidence="2 3">
    <name type="scientific">Caerostris extrusa</name>
    <name type="common">Bark spider</name>
    <name type="synonym">Caerostris bankana</name>
    <dbReference type="NCBI Taxonomy" id="172846"/>
    <lineage>
        <taxon>Eukaryota</taxon>
        <taxon>Metazoa</taxon>
        <taxon>Ecdysozoa</taxon>
        <taxon>Arthropoda</taxon>
        <taxon>Chelicerata</taxon>
        <taxon>Arachnida</taxon>
        <taxon>Araneae</taxon>
        <taxon>Araneomorphae</taxon>
        <taxon>Entelegynae</taxon>
        <taxon>Araneoidea</taxon>
        <taxon>Araneidae</taxon>
        <taxon>Caerostris</taxon>
    </lineage>
</organism>
<sequence>MIVTEESVLDIDDCIWNDDIDGCGWNDDIDVCGWIDDTDVWCSWKVYSSMSGSSVVCIISEDIGLLVIFLMIAEVFKSRILKKEIKDYIMVKELRRNR</sequence>
<feature type="transmembrane region" description="Helical" evidence="1">
    <location>
        <begin position="53"/>
        <end position="76"/>
    </location>
</feature>
<evidence type="ECO:0000313" key="2">
    <source>
        <dbReference type="EMBL" id="GIX72905.1"/>
    </source>
</evidence>
<keyword evidence="3" id="KW-1185">Reference proteome</keyword>
<evidence type="ECO:0000313" key="3">
    <source>
        <dbReference type="Proteomes" id="UP001054945"/>
    </source>
</evidence>